<reference evidence="2" key="1">
    <citation type="submission" date="2022-10" db="EMBL/GenBank/DDBJ databases">
        <authorList>
            <person name="Chen Y."/>
            <person name="Dougan E. K."/>
            <person name="Chan C."/>
            <person name="Rhodes N."/>
            <person name="Thang M."/>
        </authorList>
    </citation>
    <scope>NUCLEOTIDE SEQUENCE</scope>
</reference>
<accession>A0A9P1CHW2</accession>
<dbReference type="InterPro" id="IPR022086">
    <property type="entry name" value="IMCp"/>
</dbReference>
<gene>
    <name evidence="2" type="ORF">C1SCF055_LOCUS19133</name>
</gene>
<evidence type="ECO:0000313" key="3">
    <source>
        <dbReference type="EMBL" id="CAL1145669.1"/>
    </source>
</evidence>
<name>A0A9P1CHW2_9DINO</name>
<comment type="caution">
    <text evidence="2">The sequence shown here is derived from an EMBL/GenBank/DDBJ whole genome shotgun (WGS) entry which is preliminary data.</text>
</comment>
<feature type="compositionally biased region" description="Pro residues" evidence="1">
    <location>
        <begin position="86"/>
        <end position="96"/>
    </location>
</feature>
<evidence type="ECO:0000256" key="1">
    <source>
        <dbReference type="SAM" id="MobiDB-lite"/>
    </source>
</evidence>
<dbReference type="AlphaFoldDB" id="A0A9P1CHW2"/>
<organism evidence="2">
    <name type="scientific">Cladocopium goreaui</name>
    <dbReference type="NCBI Taxonomy" id="2562237"/>
    <lineage>
        <taxon>Eukaryota</taxon>
        <taxon>Sar</taxon>
        <taxon>Alveolata</taxon>
        <taxon>Dinophyceae</taxon>
        <taxon>Suessiales</taxon>
        <taxon>Symbiodiniaceae</taxon>
        <taxon>Cladocopium</taxon>
    </lineage>
</organism>
<dbReference type="OrthoDB" id="371494at2759"/>
<feature type="non-terminal residue" evidence="2">
    <location>
        <position position="176"/>
    </location>
</feature>
<dbReference type="EMBL" id="CAMXCT010001693">
    <property type="protein sequence ID" value="CAI3992294.1"/>
    <property type="molecule type" value="Genomic_DNA"/>
</dbReference>
<evidence type="ECO:0008006" key="4">
    <source>
        <dbReference type="Google" id="ProtNLM"/>
    </source>
</evidence>
<sequence>MEPVALAEPVARVGLDLNQDGQAVYVEGVDRNRDGIPDILQATSYGQPRAQAIQMAEPSGVQASPRSSAPTMAEPALAGETMPIPLRMPGPGPPPVRSAMPQPLSYGGTATFQAAAPLIQEVVREVPVRKRELHTIYREKPQVEYVEKTVDVPKVEVQERLVEVPQVLLHEPGSLE</sequence>
<evidence type="ECO:0000313" key="2">
    <source>
        <dbReference type="EMBL" id="CAI3992294.1"/>
    </source>
</evidence>
<feature type="compositionally biased region" description="Polar residues" evidence="1">
    <location>
        <begin position="61"/>
        <end position="70"/>
    </location>
</feature>
<proteinExistence type="predicted"/>
<protein>
    <recommendedName>
        <fullName evidence="4">DUF2382 domain-containing protein</fullName>
    </recommendedName>
</protein>
<feature type="region of interest" description="Disordered" evidence="1">
    <location>
        <begin position="49"/>
        <end position="104"/>
    </location>
</feature>
<reference evidence="3" key="2">
    <citation type="submission" date="2024-04" db="EMBL/GenBank/DDBJ databases">
        <authorList>
            <person name="Chen Y."/>
            <person name="Shah S."/>
            <person name="Dougan E. K."/>
            <person name="Thang M."/>
            <person name="Chan C."/>
        </authorList>
    </citation>
    <scope>NUCLEOTIDE SEQUENCE [LARGE SCALE GENOMIC DNA]</scope>
</reference>
<dbReference type="EMBL" id="CAMXCT020001693">
    <property type="protein sequence ID" value="CAL1145669.1"/>
    <property type="molecule type" value="Genomic_DNA"/>
</dbReference>
<dbReference type="Pfam" id="PF12314">
    <property type="entry name" value="IMCp"/>
    <property type="match status" value="1"/>
</dbReference>